<dbReference type="AlphaFoldDB" id="A0A8H3P478"/>
<sequence>MSDPYGQYPPYNTAAPGPHPSGGAYYAPQNTPHDYGSQQQYGQPGQLQQYTGAYNSQHDLSQQAQQYQQPPQRDFLSPSDALGYQHAPGNHEARGRQGSNAEYYNQHIDEHRDVSRSRRSRSRASSSAMKDKSGSRSRSRSASSGKDRDLAGTLLGGASGYYLGHKQNHGILGALGGALLGNFVGDRIKDHSEHGEDHHKRHRHRHHHHDHDDGHHSHHSHHDHHSHHSHRHHAHRHHRSRSRHSAHSDNS</sequence>
<dbReference type="Proteomes" id="UP000465221">
    <property type="component" value="Unassembled WGS sequence"/>
</dbReference>
<feature type="compositionally biased region" description="Polar residues" evidence="1">
    <location>
        <begin position="51"/>
        <end position="61"/>
    </location>
</feature>
<feature type="compositionally biased region" description="Basic residues" evidence="1">
    <location>
        <begin position="216"/>
        <end position="245"/>
    </location>
</feature>
<evidence type="ECO:0000259" key="2">
    <source>
        <dbReference type="Pfam" id="PF05433"/>
    </source>
</evidence>
<evidence type="ECO:0000256" key="1">
    <source>
        <dbReference type="SAM" id="MobiDB-lite"/>
    </source>
</evidence>
<feature type="compositionally biased region" description="Low complexity" evidence="1">
    <location>
        <begin position="62"/>
        <end position="72"/>
    </location>
</feature>
<evidence type="ECO:0000313" key="3">
    <source>
        <dbReference type="EMBL" id="GFF43950.1"/>
    </source>
</evidence>
<gene>
    <name evidence="3" type="ORF">IFM46972_07378</name>
</gene>
<feature type="compositionally biased region" description="Basic and acidic residues" evidence="1">
    <location>
        <begin position="107"/>
        <end position="116"/>
    </location>
</feature>
<feature type="compositionally biased region" description="Low complexity" evidence="1">
    <location>
        <begin position="35"/>
        <end position="50"/>
    </location>
</feature>
<proteinExistence type="predicted"/>
<dbReference type="Pfam" id="PF05433">
    <property type="entry name" value="Rick_17kDa_Anti"/>
    <property type="match status" value="1"/>
</dbReference>
<protein>
    <recommendedName>
        <fullName evidence="2">Glycine zipper 2TM domain-containing protein</fullName>
    </recommendedName>
</protein>
<feature type="compositionally biased region" description="Basic residues" evidence="1">
    <location>
        <begin position="199"/>
        <end position="209"/>
    </location>
</feature>
<feature type="region of interest" description="Disordered" evidence="1">
    <location>
        <begin position="1"/>
        <end position="150"/>
    </location>
</feature>
<organism evidence="3 4">
    <name type="scientific">Aspergillus udagawae</name>
    <dbReference type="NCBI Taxonomy" id="91492"/>
    <lineage>
        <taxon>Eukaryota</taxon>
        <taxon>Fungi</taxon>
        <taxon>Dikarya</taxon>
        <taxon>Ascomycota</taxon>
        <taxon>Pezizomycotina</taxon>
        <taxon>Eurotiomycetes</taxon>
        <taxon>Eurotiomycetidae</taxon>
        <taxon>Eurotiales</taxon>
        <taxon>Aspergillaceae</taxon>
        <taxon>Aspergillus</taxon>
        <taxon>Aspergillus subgen. Fumigati</taxon>
    </lineage>
</organism>
<dbReference type="PANTHER" id="PTHR37014">
    <property type="entry name" value="EXPRESSION LETHALITY PROTEIN HEL10, PUTATIVE (AFU_ORTHOLOGUE AFUA_1G06580)-RELATED"/>
    <property type="match status" value="1"/>
</dbReference>
<name>A0A8H3P478_9EURO</name>
<dbReference type="EMBL" id="BLKC01000056">
    <property type="protein sequence ID" value="GFF43950.1"/>
    <property type="molecule type" value="Genomic_DNA"/>
</dbReference>
<accession>A0A8H3P478</accession>
<feature type="domain" description="Glycine zipper 2TM" evidence="2">
    <location>
        <begin position="151"/>
        <end position="188"/>
    </location>
</feature>
<evidence type="ECO:0000313" key="4">
    <source>
        <dbReference type="Proteomes" id="UP000465221"/>
    </source>
</evidence>
<comment type="caution">
    <text evidence="3">The sequence shown here is derived from an EMBL/GenBank/DDBJ whole genome shotgun (WGS) entry which is preliminary data.</text>
</comment>
<dbReference type="InterPro" id="IPR008816">
    <property type="entry name" value="Gly_zipper_2TM_dom"/>
</dbReference>
<reference evidence="3 4" key="1">
    <citation type="submission" date="2020-01" db="EMBL/GenBank/DDBJ databases">
        <title>Draft genome sequence of Aspergillus udagawae IFM 46972.</title>
        <authorList>
            <person name="Takahashi H."/>
            <person name="Yaguchi T."/>
        </authorList>
    </citation>
    <scope>NUCLEOTIDE SEQUENCE [LARGE SCALE GENOMIC DNA]</scope>
    <source>
        <strain evidence="3 4">IFM 46972</strain>
    </source>
</reference>
<dbReference type="PANTHER" id="PTHR37014:SF9">
    <property type="entry name" value="CONSERVED HISTIDINE-RICH PROTEIN (AFU_ORTHOLOGUE AFUA_1G11910)"/>
    <property type="match status" value="1"/>
</dbReference>
<feature type="region of interest" description="Disordered" evidence="1">
    <location>
        <begin position="190"/>
        <end position="251"/>
    </location>
</feature>
<dbReference type="GO" id="GO:0019867">
    <property type="term" value="C:outer membrane"/>
    <property type="evidence" value="ECO:0007669"/>
    <property type="project" value="InterPro"/>
</dbReference>